<dbReference type="AlphaFoldDB" id="A0A8G2BI11"/>
<dbReference type="InterPro" id="IPR043143">
    <property type="entry name" value="Mal/L-sulf/L-lact_DH-like_NADP"/>
</dbReference>
<organism evidence="3 4">
    <name type="scientific">Thalassobaculum litoreum DSM 18839</name>
    <dbReference type="NCBI Taxonomy" id="1123362"/>
    <lineage>
        <taxon>Bacteria</taxon>
        <taxon>Pseudomonadati</taxon>
        <taxon>Pseudomonadota</taxon>
        <taxon>Alphaproteobacteria</taxon>
        <taxon>Rhodospirillales</taxon>
        <taxon>Thalassobaculaceae</taxon>
        <taxon>Thalassobaculum</taxon>
    </lineage>
</organism>
<evidence type="ECO:0000256" key="1">
    <source>
        <dbReference type="ARBA" id="ARBA00006056"/>
    </source>
</evidence>
<protein>
    <submittedName>
        <fullName evidence="3">Malate/L-lactate dehydrogenase</fullName>
    </submittedName>
</protein>
<dbReference type="InterPro" id="IPR036111">
    <property type="entry name" value="Mal/L-sulfo/L-lacto_DH-like_sf"/>
</dbReference>
<dbReference type="InterPro" id="IPR003767">
    <property type="entry name" value="Malate/L-lactate_DH-like"/>
</dbReference>
<dbReference type="OrthoDB" id="9811519at2"/>
<sequence>MTERYAAEALIDYAEALFAAAGLEADKAALVAPLMVEADLMGHTTHGLQLVAPYLAALADGSMTAAGAPEVLSDRGPVVVWDGRRLSGVWLTATAVDLAVERARQYGTCTVSIRRAHHIACLAAFLERATAQGMMVTLTCSDPSVASVAPFGGTRAIYTPDPVAVGIPTSGDPILIDISASITTNGLTNRLHKEGRNLEHDWLIDADGNPSKDPSVLFTDPPGTILPVGGLDHGHKGYGLALIVEALTQALSGHGRADPPEGWGAGIWVQVQDPTAFAGADAFTRQTDRLAELCRTNPPRPGVEAVRLPGDGALARKRTALADGVALYPGIIEGLAEWAGKLGVAAPTPL</sequence>
<proteinExistence type="inferred from homology"/>
<name>A0A8G2BI11_9PROT</name>
<dbReference type="PANTHER" id="PTHR11091:SF0">
    <property type="entry name" value="MALATE DEHYDROGENASE"/>
    <property type="match status" value="1"/>
</dbReference>
<dbReference type="GO" id="GO:0016491">
    <property type="term" value="F:oxidoreductase activity"/>
    <property type="evidence" value="ECO:0007669"/>
    <property type="project" value="UniProtKB-KW"/>
</dbReference>
<gene>
    <name evidence="3" type="ORF">SAMN05660686_01100</name>
</gene>
<keyword evidence="4" id="KW-1185">Reference proteome</keyword>
<dbReference type="Gene3D" id="3.30.1370.60">
    <property type="entry name" value="Hypothetical oxidoreductase yiak, domain 2"/>
    <property type="match status" value="1"/>
</dbReference>
<dbReference type="RefSeq" id="WP_093148765.1">
    <property type="nucleotide sequence ID" value="NZ_FNBW01000003.1"/>
</dbReference>
<evidence type="ECO:0000313" key="4">
    <source>
        <dbReference type="Proteomes" id="UP000198615"/>
    </source>
</evidence>
<evidence type="ECO:0000313" key="3">
    <source>
        <dbReference type="EMBL" id="SDF38317.1"/>
    </source>
</evidence>
<dbReference type="InterPro" id="IPR043144">
    <property type="entry name" value="Mal/L-sulf/L-lact_DH-like_ah"/>
</dbReference>
<keyword evidence="2" id="KW-0560">Oxidoreductase</keyword>
<dbReference type="Gene3D" id="1.10.1530.10">
    <property type="match status" value="1"/>
</dbReference>
<accession>A0A8G2BI11</accession>
<evidence type="ECO:0000256" key="2">
    <source>
        <dbReference type="ARBA" id="ARBA00023002"/>
    </source>
</evidence>
<comment type="similarity">
    <text evidence="1">Belongs to the LDH2/MDH2 oxidoreductase family.</text>
</comment>
<dbReference type="Proteomes" id="UP000198615">
    <property type="component" value="Unassembled WGS sequence"/>
</dbReference>
<dbReference type="Pfam" id="PF02615">
    <property type="entry name" value="Ldh_2"/>
    <property type="match status" value="1"/>
</dbReference>
<comment type="caution">
    <text evidence="3">The sequence shown here is derived from an EMBL/GenBank/DDBJ whole genome shotgun (WGS) entry which is preliminary data.</text>
</comment>
<dbReference type="SUPFAM" id="SSF89733">
    <property type="entry name" value="L-sulfolactate dehydrogenase-like"/>
    <property type="match status" value="1"/>
</dbReference>
<dbReference type="EMBL" id="FNBW01000003">
    <property type="protein sequence ID" value="SDF38317.1"/>
    <property type="molecule type" value="Genomic_DNA"/>
</dbReference>
<reference evidence="3 4" key="1">
    <citation type="submission" date="2016-10" db="EMBL/GenBank/DDBJ databases">
        <authorList>
            <person name="Varghese N."/>
            <person name="Submissions S."/>
        </authorList>
    </citation>
    <scope>NUCLEOTIDE SEQUENCE [LARGE SCALE GENOMIC DNA]</scope>
    <source>
        <strain evidence="3 4">DSM 18839</strain>
    </source>
</reference>
<dbReference type="PANTHER" id="PTHR11091">
    <property type="entry name" value="OXIDOREDUCTASE-RELATED"/>
    <property type="match status" value="1"/>
</dbReference>